<dbReference type="InterPro" id="IPR016650">
    <property type="entry name" value="eIF3e"/>
</dbReference>
<protein>
    <submittedName>
        <fullName evidence="4">Uncharacterized protein</fullName>
    </submittedName>
</protein>
<dbReference type="PANTHER" id="PTHR10317">
    <property type="entry name" value="EUKARYOTIC TRANSLATION INITIATION FACTOR 3 SUBUNIT E"/>
    <property type="match status" value="1"/>
</dbReference>
<dbReference type="GO" id="GO:0003743">
    <property type="term" value="F:translation initiation factor activity"/>
    <property type="evidence" value="ECO:0007669"/>
    <property type="project" value="UniProtKB-KW"/>
</dbReference>
<dbReference type="OrthoDB" id="3147752at2759"/>
<keyword evidence="5" id="KW-1185">Reference proteome</keyword>
<name>A0A0C2WKI2_AMAMK</name>
<keyword evidence="3" id="KW-0648">Protein biosynthesis</keyword>
<dbReference type="AlphaFoldDB" id="A0A0C2WKI2"/>
<accession>A0A0C2WKI2</accession>
<evidence type="ECO:0000256" key="1">
    <source>
        <dbReference type="ARBA" id="ARBA00022490"/>
    </source>
</evidence>
<organism evidence="4 5">
    <name type="scientific">Amanita muscaria (strain Koide BX008)</name>
    <dbReference type="NCBI Taxonomy" id="946122"/>
    <lineage>
        <taxon>Eukaryota</taxon>
        <taxon>Fungi</taxon>
        <taxon>Dikarya</taxon>
        <taxon>Basidiomycota</taxon>
        <taxon>Agaricomycotina</taxon>
        <taxon>Agaricomycetes</taxon>
        <taxon>Agaricomycetidae</taxon>
        <taxon>Agaricales</taxon>
        <taxon>Pluteineae</taxon>
        <taxon>Amanitaceae</taxon>
        <taxon>Amanita</taxon>
    </lineage>
</organism>
<dbReference type="InParanoid" id="A0A0C2WKI2"/>
<gene>
    <name evidence="4" type="ORF">M378DRAFT_16396</name>
</gene>
<proteinExistence type="predicted"/>
<reference evidence="4 5" key="1">
    <citation type="submission" date="2014-04" db="EMBL/GenBank/DDBJ databases">
        <title>Evolutionary Origins and Diversification of the Mycorrhizal Mutualists.</title>
        <authorList>
            <consortium name="DOE Joint Genome Institute"/>
            <consortium name="Mycorrhizal Genomics Consortium"/>
            <person name="Kohler A."/>
            <person name="Kuo A."/>
            <person name="Nagy L.G."/>
            <person name="Floudas D."/>
            <person name="Copeland A."/>
            <person name="Barry K.W."/>
            <person name="Cichocki N."/>
            <person name="Veneault-Fourrey C."/>
            <person name="LaButti K."/>
            <person name="Lindquist E.A."/>
            <person name="Lipzen A."/>
            <person name="Lundell T."/>
            <person name="Morin E."/>
            <person name="Murat C."/>
            <person name="Riley R."/>
            <person name="Ohm R."/>
            <person name="Sun H."/>
            <person name="Tunlid A."/>
            <person name="Henrissat B."/>
            <person name="Grigoriev I.V."/>
            <person name="Hibbett D.S."/>
            <person name="Martin F."/>
        </authorList>
    </citation>
    <scope>NUCLEOTIDE SEQUENCE [LARGE SCALE GENOMIC DNA]</scope>
    <source>
        <strain evidence="4 5">Koide BX008</strain>
    </source>
</reference>
<sequence>MALLTFISLPDSSKSCVTELLEERCLIIVGPALHINNAVFEDAGSDRLDIVLVRPDELFDTFGTMDEICLAETDLVSGRDRDGVMFNDLMERIEWFFNLHDKDKDGHNEGRGVEPLSESLPFIFQFEIGDAYLGAVIALEEFMKPLTVVLIHHLPSLRTSTSSYVVTTLVVGHSSLIPGYLNTNQISCAWILRYLSAAAVLSRKTSSSQTALGSPLVSSRVRTALRQIVKVIQTEEYQYQDPVLTLLKELDLSERLNSTRDEGEKWIVNLIRETHMGADVKIDLEKNVIEINRPPQLVYQSVTDKTRALRTQTIGAAVARVGAVLLEKQMQTQG</sequence>
<keyword evidence="1" id="KW-0963">Cytoplasm</keyword>
<dbReference type="GO" id="GO:0005852">
    <property type="term" value="C:eukaryotic translation initiation factor 3 complex"/>
    <property type="evidence" value="ECO:0007669"/>
    <property type="project" value="InterPro"/>
</dbReference>
<dbReference type="Proteomes" id="UP000054549">
    <property type="component" value="Unassembled WGS sequence"/>
</dbReference>
<dbReference type="EMBL" id="KN818378">
    <property type="protein sequence ID" value="KIL57201.1"/>
    <property type="molecule type" value="Genomic_DNA"/>
</dbReference>
<keyword evidence="2" id="KW-0396">Initiation factor</keyword>
<evidence type="ECO:0000256" key="3">
    <source>
        <dbReference type="ARBA" id="ARBA00022917"/>
    </source>
</evidence>
<evidence type="ECO:0000256" key="2">
    <source>
        <dbReference type="ARBA" id="ARBA00022540"/>
    </source>
</evidence>
<dbReference type="STRING" id="946122.A0A0C2WKI2"/>
<evidence type="ECO:0000313" key="4">
    <source>
        <dbReference type="EMBL" id="KIL57201.1"/>
    </source>
</evidence>
<evidence type="ECO:0000313" key="5">
    <source>
        <dbReference type="Proteomes" id="UP000054549"/>
    </source>
</evidence>
<dbReference type="HOGENOM" id="CLU_831477_0_0_1"/>